<dbReference type="InterPro" id="IPR036047">
    <property type="entry name" value="F-box-like_dom_sf"/>
</dbReference>
<dbReference type="SUPFAM" id="SSF81383">
    <property type="entry name" value="F-box domain"/>
    <property type="match status" value="1"/>
</dbReference>
<comment type="caution">
    <text evidence="1">The sequence shown here is derived from an EMBL/GenBank/DDBJ whole genome shotgun (WGS) entry which is preliminary data.</text>
</comment>
<evidence type="ECO:0000313" key="1">
    <source>
        <dbReference type="EMBL" id="KAH0781591.1"/>
    </source>
</evidence>
<reference evidence="1 2" key="1">
    <citation type="journal article" date="2021" name="bioRxiv">
        <title>Chromosome-scale and haplotype-resolved genome assembly of a tetraploid potato cultivar.</title>
        <authorList>
            <person name="Sun H."/>
            <person name="Jiao W.-B."/>
            <person name="Krause K."/>
            <person name="Campoy J.A."/>
            <person name="Goel M."/>
            <person name="Folz-Donahue K."/>
            <person name="Kukat C."/>
            <person name="Huettel B."/>
            <person name="Schneeberger K."/>
        </authorList>
    </citation>
    <scope>NUCLEOTIDE SEQUENCE [LARGE SCALE GENOMIC DNA]</scope>
    <source>
        <strain evidence="1">SolTubOtavaFocal</strain>
        <tissue evidence="1">Leaves</tissue>
    </source>
</reference>
<evidence type="ECO:0000313" key="2">
    <source>
        <dbReference type="Proteomes" id="UP000826656"/>
    </source>
</evidence>
<dbReference type="PANTHER" id="PTHR31639:SF310">
    <property type="entry name" value="F-BOX DOMAIN-CONTAINING PROTEIN"/>
    <property type="match status" value="1"/>
</dbReference>
<dbReference type="Proteomes" id="UP000826656">
    <property type="component" value="Unassembled WGS sequence"/>
</dbReference>
<gene>
    <name evidence="1" type="ORF">KY290_001189</name>
</gene>
<proteinExistence type="predicted"/>
<evidence type="ECO:0008006" key="3">
    <source>
        <dbReference type="Google" id="ProtNLM"/>
    </source>
</evidence>
<dbReference type="EMBL" id="JAIVGD010000001">
    <property type="protein sequence ID" value="KAH0781591.1"/>
    <property type="molecule type" value="Genomic_DNA"/>
</dbReference>
<dbReference type="PANTHER" id="PTHR31639">
    <property type="entry name" value="F-BOX PROTEIN-LIKE"/>
    <property type="match status" value="1"/>
</dbReference>
<sequence>MTEEVSSRRTCDQINNLPNNTIDAIITRFPMRDAVRTSILSRKWRFDWAKKDLSTRGVRVKLGRSLLHLFSLRQGPISECRISIPKSKYFPEVDNLIFFLSRNEIDYLVFELPKGEKYKFALFYFHKFKDETIDTSLLCNQSPNHLSMLEDMEMDISNPLNYIQVNAPNLKFMNFGRKIISICFKSTPLLADVSIMTANVNHGPMDSIVVDDVNHGSMELVVADGVNHGPIELIVADDVNCDFMERGTCNLVKFFGSLPALKNLFLGHSIIKICVAVHPSMAFVGIADQLGDSPIGSVHRHLSQPLASSCFGPLGDEILLRGTSLRRADCSFLLPI</sequence>
<keyword evidence="2" id="KW-1185">Reference proteome</keyword>
<name>A0ABQ7WMS9_SOLTU</name>
<accession>A0ABQ7WMS9</accession>
<protein>
    <recommendedName>
        <fullName evidence="3">F-box domain-containing protein</fullName>
    </recommendedName>
</protein>
<organism evidence="1 2">
    <name type="scientific">Solanum tuberosum</name>
    <name type="common">Potato</name>
    <dbReference type="NCBI Taxonomy" id="4113"/>
    <lineage>
        <taxon>Eukaryota</taxon>
        <taxon>Viridiplantae</taxon>
        <taxon>Streptophyta</taxon>
        <taxon>Embryophyta</taxon>
        <taxon>Tracheophyta</taxon>
        <taxon>Spermatophyta</taxon>
        <taxon>Magnoliopsida</taxon>
        <taxon>eudicotyledons</taxon>
        <taxon>Gunneridae</taxon>
        <taxon>Pentapetalae</taxon>
        <taxon>asterids</taxon>
        <taxon>lamiids</taxon>
        <taxon>Solanales</taxon>
        <taxon>Solanaceae</taxon>
        <taxon>Solanoideae</taxon>
        <taxon>Solaneae</taxon>
        <taxon>Solanum</taxon>
    </lineage>
</organism>